<proteinExistence type="predicted"/>
<protein>
    <submittedName>
        <fullName evidence="2">Uncharacterized protein</fullName>
    </submittedName>
</protein>
<dbReference type="EMBL" id="CAWUOM010000154">
    <property type="protein sequence ID" value="CAK7274086.1"/>
    <property type="molecule type" value="Genomic_DNA"/>
</dbReference>
<name>A0ABP0E0J4_9PEZI</name>
<evidence type="ECO:0000313" key="3">
    <source>
        <dbReference type="Proteomes" id="UP001642501"/>
    </source>
</evidence>
<sequence length="185" mass="21193">MDKMEPDLAQDFETYANTLLAEDGEVPRLSWRNFTHWFDNVASDKTEVRFAATRDFGNSYQAADQSPRVFAGELAFYERLMSPLPDDYRADSFRCRLVQWLKDELYRVENVNLLSRDALVNKAEAIWQSRTSTSKDKRKALPVPSSSHSTKRQRTSDRDGVSSAHIRGQLHGHGHKPSGSCSRRQ</sequence>
<evidence type="ECO:0000313" key="2">
    <source>
        <dbReference type="EMBL" id="CAK7274086.1"/>
    </source>
</evidence>
<dbReference type="Proteomes" id="UP001642501">
    <property type="component" value="Unassembled WGS sequence"/>
</dbReference>
<reference evidence="2 3" key="1">
    <citation type="submission" date="2024-01" db="EMBL/GenBank/DDBJ databases">
        <authorList>
            <person name="Allen C."/>
            <person name="Tagirdzhanova G."/>
        </authorList>
    </citation>
    <scope>NUCLEOTIDE SEQUENCE [LARGE SCALE GENOMIC DNA]</scope>
    <source>
        <strain evidence="2 3">CBS 573.63</strain>
    </source>
</reference>
<organism evidence="2 3">
    <name type="scientific">Sporothrix epigloea</name>
    <dbReference type="NCBI Taxonomy" id="1892477"/>
    <lineage>
        <taxon>Eukaryota</taxon>
        <taxon>Fungi</taxon>
        <taxon>Dikarya</taxon>
        <taxon>Ascomycota</taxon>
        <taxon>Pezizomycotina</taxon>
        <taxon>Sordariomycetes</taxon>
        <taxon>Sordariomycetidae</taxon>
        <taxon>Ophiostomatales</taxon>
        <taxon>Ophiostomataceae</taxon>
        <taxon>Sporothrix</taxon>
    </lineage>
</organism>
<comment type="caution">
    <text evidence="2">The sequence shown here is derived from an EMBL/GenBank/DDBJ whole genome shotgun (WGS) entry which is preliminary data.</text>
</comment>
<keyword evidence="3" id="KW-1185">Reference proteome</keyword>
<gene>
    <name evidence="2" type="ORF">SEPCBS57363_005980</name>
</gene>
<accession>A0ABP0E0J4</accession>
<evidence type="ECO:0000256" key="1">
    <source>
        <dbReference type="SAM" id="MobiDB-lite"/>
    </source>
</evidence>
<feature type="region of interest" description="Disordered" evidence="1">
    <location>
        <begin position="131"/>
        <end position="185"/>
    </location>
</feature>